<evidence type="ECO:0000313" key="2">
    <source>
        <dbReference type="EMBL" id="KAF5370834.1"/>
    </source>
</evidence>
<feature type="compositionally biased region" description="Basic and acidic residues" evidence="1">
    <location>
        <begin position="14"/>
        <end position="26"/>
    </location>
</feature>
<sequence length="145" mass="16336">MDSIPASKRRRRHIDTEEGVDARGFLDIEALEDSELGSDDEDEDELLNGNGESWINDEDSEEENQDTSVYRQMDSTPLGSSSKTRPISAREKLKARLDKIKLDYTRPRPCHYSTSQTLPTPDVPLSNRTQAEADAIRATQNDVPD</sequence>
<gene>
    <name evidence="2" type="ORF">D9758_001849</name>
</gene>
<protein>
    <submittedName>
        <fullName evidence="2">Uncharacterized protein</fullName>
    </submittedName>
</protein>
<dbReference type="AlphaFoldDB" id="A0A8H5GTD2"/>
<reference evidence="2 3" key="1">
    <citation type="journal article" date="2020" name="ISME J.">
        <title>Uncovering the hidden diversity of litter-decomposition mechanisms in mushroom-forming fungi.</title>
        <authorList>
            <person name="Floudas D."/>
            <person name="Bentzer J."/>
            <person name="Ahren D."/>
            <person name="Johansson T."/>
            <person name="Persson P."/>
            <person name="Tunlid A."/>
        </authorList>
    </citation>
    <scope>NUCLEOTIDE SEQUENCE [LARGE SCALE GENOMIC DNA]</scope>
    <source>
        <strain evidence="2 3">CBS 291.85</strain>
    </source>
</reference>
<keyword evidence="3" id="KW-1185">Reference proteome</keyword>
<comment type="caution">
    <text evidence="2">The sequence shown here is derived from an EMBL/GenBank/DDBJ whole genome shotgun (WGS) entry which is preliminary data.</text>
</comment>
<feature type="compositionally biased region" description="Basic and acidic residues" evidence="1">
    <location>
        <begin position="88"/>
        <end position="106"/>
    </location>
</feature>
<dbReference type="Proteomes" id="UP000559256">
    <property type="component" value="Unassembled WGS sequence"/>
</dbReference>
<accession>A0A8H5GTD2</accession>
<feature type="compositionally biased region" description="Polar residues" evidence="1">
    <location>
        <begin position="66"/>
        <end position="85"/>
    </location>
</feature>
<feature type="compositionally biased region" description="Acidic residues" evidence="1">
    <location>
        <begin position="55"/>
        <end position="65"/>
    </location>
</feature>
<dbReference type="EMBL" id="JAACJM010000010">
    <property type="protein sequence ID" value="KAF5370834.1"/>
    <property type="molecule type" value="Genomic_DNA"/>
</dbReference>
<evidence type="ECO:0000256" key="1">
    <source>
        <dbReference type="SAM" id="MobiDB-lite"/>
    </source>
</evidence>
<proteinExistence type="predicted"/>
<name>A0A8H5GTD2_9AGAR</name>
<evidence type="ECO:0000313" key="3">
    <source>
        <dbReference type="Proteomes" id="UP000559256"/>
    </source>
</evidence>
<feature type="region of interest" description="Disordered" evidence="1">
    <location>
        <begin position="1"/>
        <end position="145"/>
    </location>
</feature>
<organism evidence="2 3">
    <name type="scientific">Tetrapyrgos nigripes</name>
    <dbReference type="NCBI Taxonomy" id="182062"/>
    <lineage>
        <taxon>Eukaryota</taxon>
        <taxon>Fungi</taxon>
        <taxon>Dikarya</taxon>
        <taxon>Basidiomycota</taxon>
        <taxon>Agaricomycotina</taxon>
        <taxon>Agaricomycetes</taxon>
        <taxon>Agaricomycetidae</taxon>
        <taxon>Agaricales</taxon>
        <taxon>Marasmiineae</taxon>
        <taxon>Marasmiaceae</taxon>
        <taxon>Tetrapyrgos</taxon>
    </lineage>
</organism>
<feature type="compositionally biased region" description="Acidic residues" evidence="1">
    <location>
        <begin position="29"/>
        <end position="46"/>
    </location>
</feature>